<accession>A0A3D8IR11</accession>
<evidence type="ECO:0000313" key="8">
    <source>
        <dbReference type="Proteomes" id="UP000256514"/>
    </source>
</evidence>
<dbReference type="OrthoDB" id="5343669at2"/>
<dbReference type="CDD" id="cd16098">
    <property type="entry name" value="FliS"/>
    <property type="match status" value="1"/>
</dbReference>
<dbReference type="PANTHER" id="PTHR34773:SF1">
    <property type="entry name" value="FLAGELLAR SECRETION CHAPERONE FLIS"/>
    <property type="match status" value="1"/>
</dbReference>
<comment type="caution">
    <text evidence="7">The sequence shown here is derived from an EMBL/GenBank/DDBJ whole genome shotgun (WGS) entry which is preliminary data.</text>
</comment>
<dbReference type="InterPro" id="IPR003713">
    <property type="entry name" value="FliS"/>
</dbReference>
<gene>
    <name evidence="7" type="ORF">CQA54_02040</name>
</gene>
<dbReference type="Pfam" id="PF02561">
    <property type="entry name" value="FliS"/>
    <property type="match status" value="1"/>
</dbReference>
<dbReference type="Proteomes" id="UP000256514">
    <property type="component" value="Unassembled WGS sequence"/>
</dbReference>
<dbReference type="GO" id="GO:0071973">
    <property type="term" value="P:bacterial-type flagellum-dependent cell motility"/>
    <property type="evidence" value="ECO:0007669"/>
    <property type="project" value="TreeGrafter"/>
</dbReference>
<keyword evidence="7" id="KW-0966">Cell projection</keyword>
<evidence type="ECO:0000256" key="3">
    <source>
        <dbReference type="ARBA" id="ARBA00022490"/>
    </source>
</evidence>
<evidence type="ECO:0000256" key="6">
    <source>
        <dbReference type="PIRNR" id="PIRNR039090"/>
    </source>
</evidence>
<dbReference type="PIRSF" id="PIRSF039090">
    <property type="entry name" value="Flis"/>
    <property type="match status" value="1"/>
</dbReference>
<sequence length="127" mass="14727">MRSTNAYSLYQQNSVMVESPVKLVEMLYEGILRFCAQTKRYMEAQDIEKKIYYINRTTDIFTELLNTLDYERGGDVAVYLTGLYTHQIKLLTQANVTNDTAKVDIVMNVAKGLLEAWREVNAEELMR</sequence>
<dbReference type="GO" id="GO:0044780">
    <property type="term" value="P:bacterial-type flagellum assembly"/>
    <property type="evidence" value="ECO:0007669"/>
    <property type="project" value="InterPro"/>
</dbReference>
<dbReference type="InterPro" id="IPR036584">
    <property type="entry name" value="FliS_sf"/>
</dbReference>
<reference evidence="7 8" key="1">
    <citation type="submission" date="2018-04" db="EMBL/GenBank/DDBJ databases">
        <title>Novel Campyloabacter and Helicobacter Species and Strains.</title>
        <authorList>
            <person name="Mannion A.J."/>
            <person name="Shen Z."/>
            <person name="Fox J.G."/>
        </authorList>
    </citation>
    <scope>NUCLEOTIDE SEQUENCE [LARGE SCALE GENOMIC DNA]</scope>
    <source>
        <strain evidence="7 8">MIT 12-6600</strain>
    </source>
</reference>
<dbReference type="Gene3D" id="1.20.120.340">
    <property type="entry name" value="Flagellar protein FliS"/>
    <property type="match status" value="1"/>
</dbReference>
<comment type="subcellular location">
    <subcellularLocation>
        <location evidence="1 6">Cytoplasm</location>
        <location evidence="1 6">Cytosol</location>
    </subcellularLocation>
</comment>
<name>A0A3D8IR11_9HELI</name>
<keyword evidence="8" id="KW-1185">Reference proteome</keyword>
<proteinExistence type="inferred from homology"/>
<evidence type="ECO:0000256" key="1">
    <source>
        <dbReference type="ARBA" id="ARBA00004514"/>
    </source>
</evidence>
<comment type="similarity">
    <text evidence="2 6">Belongs to the FliS family.</text>
</comment>
<keyword evidence="3 6" id="KW-0963">Cytoplasm</keyword>
<dbReference type="NCBIfam" id="TIGR00208">
    <property type="entry name" value="fliS"/>
    <property type="match status" value="1"/>
</dbReference>
<organism evidence="7 8">
    <name type="scientific">Helicobacter equorum</name>
    <dbReference type="NCBI Taxonomy" id="361872"/>
    <lineage>
        <taxon>Bacteria</taxon>
        <taxon>Pseudomonadati</taxon>
        <taxon>Campylobacterota</taxon>
        <taxon>Epsilonproteobacteria</taxon>
        <taxon>Campylobacterales</taxon>
        <taxon>Helicobacteraceae</taxon>
        <taxon>Helicobacter</taxon>
    </lineage>
</organism>
<dbReference type="PANTHER" id="PTHR34773">
    <property type="entry name" value="FLAGELLAR SECRETION CHAPERONE FLIS"/>
    <property type="match status" value="1"/>
</dbReference>
<evidence type="ECO:0000256" key="4">
    <source>
        <dbReference type="ARBA" id="ARBA00022795"/>
    </source>
</evidence>
<dbReference type="AlphaFoldDB" id="A0A3D8IR11"/>
<dbReference type="RefSeq" id="WP_095627124.1">
    <property type="nucleotide sequence ID" value="NZ_NXLT01000002.1"/>
</dbReference>
<dbReference type="FunFam" id="1.20.120.340:FF:000002">
    <property type="entry name" value="Flagellar secretion chaperone FliS"/>
    <property type="match status" value="1"/>
</dbReference>
<dbReference type="SUPFAM" id="SSF101116">
    <property type="entry name" value="Flagellar export chaperone FliS"/>
    <property type="match status" value="1"/>
</dbReference>
<keyword evidence="4 6" id="KW-1005">Bacterial flagellum biogenesis</keyword>
<protein>
    <recommendedName>
        <fullName evidence="6">Flagellar secretion chaperone FliS</fullName>
    </recommendedName>
</protein>
<evidence type="ECO:0000256" key="5">
    <source>
        <dbReference type="ARBA" id="ARBA00023186"/>
    </source>
</evidence>
<dbReference type="EMBL" id="NXLT01000002">
    <property type="protein sequence ID" value="RDU67737.1"/>
    <property type="molecule type" value="Genomic_DNA"/>
</dbReference>
<evidence type="ECO:0000256" key="2">
    <source>
        <dbReference type="ARBA" id="ARBA00008787"/>
    </source>
</evidence>
<keyword evidence="7" id="KW-0969">Cilium</keyword>
<keyword evidence="5" id="KW-0143">Chaperone</keyword>
<dbReference type="GO" id="GO:0005829">
    <property type="term" value="C:cytosol"/>
    <property type="evidence" value="ECO:0007669"/>
    <property type="project" value="UniProtKB-SubCell"/>
</dbReference>
<evidence type="ECO:0000313" key="7">
    <source>
        <dbReference type="EMBL" id="RDU67737.1"/>
    </source>
</evidence>
<keyword evidence="7" id="KW-0282">Flagellum</keyword>